<organism evidence="1 2">
    <name type="scientific">Citrobacter arsenatis</name>
    <dbReference type="NCBI Taxonomy" id="2546350"/>
    <lineage>
        <taxon>Bacteria</taxon>
        <taxon>Pseudomonadati</taxon>
        <taxon>Pseudomonadota</taxon>
        <taxon>Gammaproteobacteria</taxon>
        <taxon>Enterobacterales</taxon>
        <taxon>Enterobacteriaceae</taxon>
        <taxon>Citrobacter</taxon>
    </lineage>
</organism>
<sequence length="76" mass="8058">MNRNQARRLAAFNAKKAAEKHFANRIGEILSGCPSRVDRATSLGSLRDSNTGGSACLPDVALYAAGHRSSKSVTAR</sequence>
<accession>A0A4P6WJZ1</accession>
<dbReference type="Pfam" id="PF25694">
    <property type="entry name" value="N_peptide"/>
    <property type="match status" value="1"/>
</dbReference>
<reference evidence="1 2" key="1">
    <citation type="submission" date="2019-03" db="EMBL/GenBank/DDBJ databases">
        <title>Complete genome sequence of an arsenate-respiring bacteria, Citrobacter sp. LY-1.</title>
        <authorList>
            <person name="Wang H."/>
            <person name="Liu Y."/>
            <person name="Li Q."/>
            <person name="Huang J."/>
        </authorList>
    </citation>
    <scope>NUCLEOTIDE SEQUENCE [LARGE SCALE GENOMIC DNA]</scope>
    <source>
        <strain evidence="1 2">LY-1</strain>
    </source>
</reference>
<evidence type="ECO:0008006" key="3">
    <source>
        <dbReference type="Google" id="ProtNLM"/>
    </source>
</evidence>
<dbReference type="RefSeq" id="WP_133085963.1">
    <property type="nucleotide sequence ID" value="NZ_CP037864.1"/>
</dbReference>
<protein>
    <recommendedName>
        <fullName evidence="3">Antitermination protein</fullName>
    </recommendedName>
</protein>
<dbReference type="AlphaFoldDB" id="A0A4P6WJZ1"/>
<gene>
    <name evidence="1" type="ORF">E1B03_07570</name>
</gene>
<dbReference type="EMBL" id="CP037864">
    <property type="protein sequence ID" value="QBM22306.1"/>
    <property type="molecule type" value="Genomic_DNA"/>
</dbReference>
<evidence type="ECO:0000313" key="1">
    <source>
        <dbReference type="EMBL" id="QBM22306.1"/>
    </source>
</evidence>
<dbReference type="Proteomes" id="UP000293850">
    <property type="component" value="Chromosome"/>
</dbReference>
<dbReference type="InterPro" id="IPR057902">
    <property type="entry name" value="N_peptide"/>
</dbReference>
<evidence type="ECO:0000313" key="2">
    <source>
        <dbReference type="Proteomes" id="UP000293850"/>
    </source>
</evidence>
<proteinExistence type="predicted"/>
<name>A0A4P6WJZ1_9ENTR</name>
<dbReference type="KEGG" id="cars:E1B03_07570"/>
<keyword evidence="2" id="KW-1185">Reference proteome</keyword>